<gene>
    <name evidence="2" type="ORF">GMRT_12555</name>
</gene>
<keyword evidence="3" id="KW-1185">Reference proteome</keyword>
<evidence type="ECO:0000256" key="1">
    <source>
        <dbReference type="SAM" id="MobiDB-lite"/>
    </source>
</evidence>
<evidence type="ECO:0000313" key="3">
    <source>
        <dbReference type="Proteomes" id="UP000315496"/>
    </source>
</evidence>
<comment type="caution">
    <text evidence="2">The sequence shown here is derived from an EMBL/GenBank/DDBJ whole genome shotgun (WGS) entry which is preliminary data.</text>
</comment>
<feature type="compositionally biased region" description="Low complexity" evidence="1">
    <location>
        <begin position="169"/>
        <end position="186"/>
    </location>
</feature>
<accession>A0A4Z1T393</accession>
<evidence type="ECO:0000313" key="2">
    <source>
        <dbReference type="EMBL" id="TNJ28423.1"/>
    </source>
</evidence>
<protein>
    <submittedName>
        <fullName evidence="2">Uncharacterized protein</fullName>
    </submittedName>
</protein>
<feature type="region of interest" description="Disordered" evidence="1">
    <location>
        <begin position="158"/>
        <end position="223"/>
    </location>
</feature>
<organism evidence="2 3">
    <name type="scientific">Giardia muris</name>
    <dbReference type="NCBI Taxonomy" id="5742"/>
    <lineage>
        <taxon>Eukaryota</taxon>
        <taxon>Metamonada</taxon>
        <taxon>Diplomonadida</taxon>
        <taxon>Hexamitidae</taxon>
        <taxon>Giardiinae</taxon>
        <taxon>Giardia</taxon>
    </lineage>
</organism>
<dbReference type="VEuPathDB" id="GiardiaDB:GMRT_12555"/>
<proteinExistence type="predicted"/>
<sequence length="263" mass="29272">MDVEAEVQALEASLRGFCRPSIYLDTALYAAGDPTPLRKLVGRILQACHPEVQQALVTRGTYTQLVHFTDEAWYEAFRRFLAENVSRLDNPSSIPILPYSQWRRRSFAAAKVREVVGFVGTLKKLVPRERRRFGATPSFPGGEDVGEAHRMLRVAFEDVDASPSPPSSSPSASSSVSSMPSMPSEPLTRPTRRLEVGDDEDGLPPRRRTTGGTPGDSGLEEVQRMLERVLQTTQLVNAKVDNLSARLEGVERLLTRLVRREEK</sequence>
<dbReference type="Proteomes" id="UP000315496">
    <property type="component" value="Chromosome 2"/>
</dbReference>
<dbReference type="OrthoDB" id="10608999at2759"/>
<name>A0A4Z1T393_GIAMU</name>
<reference evidence="2 3" key="1">
    <citation type="submission" date="2019-05" db="EMBL/GenBank/DDBJ databases">
        <title>The compact genome of Giardia muris reveals important steps in the evolution of intestinal protozoan parasites.</title>
        <authorList>
            <person name="Xu F."/>
            <person name="Jimenez-Gonzalez A."/>
            <person name="Einarsson E."/>
            <person name="Astvaldsson A."/>
            <person name="Peirasmaki D."/>
            <person name="Eckmann L."/>
            <person name="Andersson J.O."/>
            <person name="Svard S.G."/>
            <person name="Jerlstrom-Hultqvist J."/>
        </authorList>
    </citation>
    <scope>NUCLEOTIDE SEQUENCE [LARGE SCALE GENOMIC DNA]</scope>
    <source>
        <strain evidence="2 3">Roberts-Thomson</strain>
    </source>
</reference>
<dbReference type="AlphaFoldDB" id="A0A4Z1T393"/>
<dbReference type="EMBL" id="VDLU01000002">
    <property type="protein sequence ID" value="TNJ28423.1"/>
    <property type="molecule type" value="Genomic_DNA"/>
</dbReference>